<evidence type="ECO:0000256" key="1">
    <source>
        <dbReference type="SAM" id="MobiDB-lite"/>
    </source>
</evidence>
<feature type="region of interest" description="Disordered" evidence="1">
    <location>
        <begin position="430"/>
        <end position="449"/>
    </location>
</feature>
<protein>
    <recommendedName>
        <fullName evidence="2">DUF5672 domain-containing protein</fullName>
    </recommendedName>
</protein>
<feature type="compositionally biased region" description="Basic and acidic residues" evidence="1">
    <location>
        <begin position="477"/>
        <end position="491"/>
    </location>
</feature>
<feature type="region of interest" description="Disordered" evidence="1">
    <location>
        <begin position="393"/>
        <end position="418"/>
    </location>
</feature>
<dbReference type="InterPro" id="IPR043729">
    <property type="entry name" value="DUF5672"/>
</dbReference>
<feature type="compositionally biased region" description="Polar residues" evidence="1">
    <location>
        <begin position="619"/>
        <end position="628"/>
    </location>
</feature>
<gene>
    <name evidence="3" type="ORF">HYFRA_00011159</name>
</gene>
<dbReference type="InterPro" id="IPR039896">
    <property type="entry name" value="Red-like"/>
</dbReference>
<dbReference type="AlphaFoldDB" id="A0A9N9KYI0"/>
<dbReference type="OrthoDB" id="10025998at2759"/>
<evidence type="ECO:0000259" key="2">
    <source>
        <dbReference type="Pfam" id="PF18922"/>
    </source>
</evidence>
<feature type="region of interest" description="Disordered" evidence="1">
    <location>
        <begin position="526"/>
        <end position="759"/>
    </location>
</feature>
<reference evidence="3" key="1">
    <citation type="submission" date="2021-07" db="EMBL/GenBank/DDBJ databases">
        <authorList>
            <person name="Durling M."/>
        </authorList>
    </citation>
    <scope>NUCLEOTIDE SEQUENCE</scope>
</reference>
<feature type="region of interest" description="Disordered" evidence="1">
    <location>
        <begin position="246"/>
        <end position="328"/>
    </location>
</feature>
<dbReference type="EMBL" id="CAJVRL010000073">
    <property type="protein sequence ID" value="CAG8956770.1"/>
    <property type="molecule type" value="Genomic_DNA"/>
</dbReference>
<keyword evidence="4" id="KW-1185">Reference proteome</keyword>
<evidence type="ECO:0000313" key="3">
    <source>
        <dbReference type="EMBL" id="CAG8956770.1"/>
    </source>
</evidence>
<comment type="caution">
    <text evidence="3">The sequence shown here is derived from an EMBL/GenBank/DDBJ whole genome shotgun (WGS) entry which is preliminary data.</text>
</comment>
<sequence length="759" mass="84316">MTSVVPPEWTFKFMGSPTAIQFMQSHPLISRLEKSGKLTFLNLPQKYSLKSRETISRMFTDPHLYREILAPAEHLLVFQPDGIFCAAAPRSLNEFLGYDWIGAPWATDAEFGGNGGLSLRRVSRILEVLKMEEREKNSPELEDLWLSNRLVKLPGSKMAVADVSKTFSVESVWDDAPLGYHIGWLGVHHEQIWDVPSQVDHVLKYCPEVKMILGMKLDNDKPKTIQDQEAKDKRIMNNNQFRKLVLDTPARQSSSDNKSKNGASNPSATPSLGYSSSNEFARQLAAQNKPQTTQKKFRSTAAPKGAKLAAGYTDRTKGREDETEESDKVKRIKALEEMMKLDQIDEPTFIKLRDEILGDSVGGERAALVKGLDWALLERTRRGEVGVMDVLEGQDKKLGEEEEKDEGGEDVDDEFDELEERTVEAVVKEKVAKKGEMAPPSLTGKKRNRDQILAELKAARLAAKEAAAPSLGSKFKKVGEKRSTSRIERDSRGREVLITVDENGVEKRKVRKVPIEPVVEKGHGLLMPDKDAVPLGMAVPEIPKPPEEDKEDIDIFDDVGDDYDPLAGLEEDSSDEEKEDGEVDENGEKAPSNTESKAKEKELESMPPPPPPQRRNYFGDTNPSPSNTEPKKPAGLTDPTLLAALKKASTLNPILSKTPADEEEAAKAAKRKKMLQQDDRDAQDMDMGFGSSRFEDQDDGEEGGDGKRVKLSEWGAEDDGEEEGKGGKGKRKRGPKKRKGDGNSAKDVLAAMERRKGEM</sequence>
<feature type="compositionally biased region" description="Polar residues" evidence="1">
    <location>
        <begin position="250"/>
        <end position="294"/>
    </location>
</feature>
<proteinExistence type="predicted"/>
<dbReference type="PANTHER" id="PTHR12765">
    <property type="entry name" value="RED PROTEIN IK FACTOR CYTOKINE IK"/>
    <property type="match status" value="1"/>
</dbReference>
<feature type="domain" description="DUF5672" evidence="2">
    <location>
        <begin position="38"/>
        <end position="181"/>
    </location>
</feature>
<feature type="compositionally biased region" description="Acidic residues" evidence="1">
    <location>
        <begin position="400"/>
        <end position="418"/>
    </location>
</feature>
<evidence type="ECO:0000313" key="4">
    <source>
        <dbReference type="Proteomes" id="UP000696280"/>
    </source>
</evidence>
<name>A0A9N9KYI0_9HELO</name>
<dbReference type="Proteomes" id="UP000696280">
    <property type="component" value="Unassembled WGS sequence"/>
</dbReference>
<feature type="region of interest" description="Disordered" evidence="1">
    <location>
        <begin position="465"/>
        <end position="491"/>
    </location>
</feature>
<dbReference type="Pfam" id="PF18922">
    <property type="entry name" value="DUF5672"/>
    <property type="match status" value="1"/>
</dbReference>
<feature type="compositionally biased region" description="Acidic residues" evidence="1">
    <location>
        <begin position="548"/>
        <end position="585"/>
    </location>
</feature>
<feature type="compositionally biased region" description="Basic residues" evidence="1">
    <location>
        <begin position="727"/>
        <end position="739"/>
    </location>
</feature>
<feature type="compositionally biased region" description="Basic and acidic residues" evidence="1">
    <location>
        <begin position="314"/>
        <end position="328"/>
    </location>
</feature>
<accession>A0A9N9KYI0</accession>
<organism evidence="3 4">
    <name type="scientific">Hymenoscyphus fraxineus</name>
    <dbReference type="NCBI Taxonomy" id="746836"/>
    <lineage>
        <taxon>Eukaryota</taxon>
        <taxon>Fungi</taxon>
        <taxon>Dikarya</taxon>
        <taxon>Ascomycota</taxon>
        <taxon>Pezizomycotina</taxon>
        <taxon>Leotiomycetes</taxon>
        <taxon>Helotiales</taxon>
        <taxon>Helotiaceae</taxon>
        <taxon>Hymenoscyphus</taxon>
    </lineage>
</organism>